<dbReference type="Gene3D" id="1.10.10.10">
    <property type="entry name" value="Winged helix-like DNA-binding domain superfamily/Winged helix DNA-binding domain"/>
    <property type="match status" value="1"/>
</dbReference>
<dbReference type="EMBL" id="NEVJ01000003">
    <property type="protein sequence ID" value="OZI18822.1"/>
    <property type="molecule type" value="Genomic_DNA"/>
</dbReference>
<dbReference type="GO" id="GO:0003700">
    <property type="term" value="F:DNA-binding transcription factor activity"/>
    <property type="evidence" value="ECO:0007669"/>
    <property type="project" value="InterPro"/>
</dbReference>
<dbReference type="PANTHER" id="PTHR30537">
    <property type="entry name" value="HTH-TYPE TRANSCRIPTIONAL REGULATOR"/>
    <property type="match status" value="1"/>
</dbReference>
<dbReference type="InterPro" id="IPR000847">
    <property type="entry name" value="LysR_HTH_N"/>
</dbReference>
<dbReference type="Proteomes" id="UP000216857">
    <property type="component" value="Unassembled WGS sequence"/>
</dbReference>
<evidence type="ECO:0000313" key="6">
    <source>
        <dbReference type="EMBL" id="OZI18822.1"/>
    </source>
</evidence>
<evidence type="ECO:0000259" key="5">
    <source>
        <dbReference type="PROSITE" id="PS50931"/>
    </source>
</evidence>
<comment type="similarity">
    <text evidence="1">Belongs to the LysR transcriptional regulatory family.</text>
</comment>
<dbReference type="Pfam" id="PF03466">
    <property type="entry name" value="LysR_substrate"/>
    <property type="match status" value="1"/>
</dbReference>
<evidence type="ECO:0000256" key="1">
    <source>
        <dbReference type="ARBA" id="ARBA00009437"/>
    </source>
</evidence>
<dbReference type="Gene3D" id="3.40.190.290">
    <property type="match status" value="1"/>
</dbReference>
<organism evidence="6 7">
    <name type="scientific">Bordetella genomosp. 9</name>
    <dbReference type="NCBI Taxonomy" id="1416803"/>
    <lineage>
        <taxon>Bacteria</taxon>
        <taxon>Pseudomonadati</taxon>
        <taxon>Pseudomonadota</taxon>
        <taxon>Betaproteobacteria</taxon>
        <taxon>Burkholderiales</taxon>
        <taxon>Alcaligenaceae</taxon>
        <taxon>Bordetella</taxon>
    </lineage>
</organism>
<evidence type="ECO:0000313" key="7">
    <source>
        <dbReference type="Proteomes" id="UP000216857"/>
    </source>
</evidence>
<dbReference type="InterPro" id="IPR058163">
    <property type="entry name" value="LysR-type_TF_proteobact-type"/>
</dbReference>
<dbReference type="Pfam" id="PF00126">
    <property type="entry name" value="HTH_1"/>
    <property type="match status" value="1"/>
</dbReference>
<evidence type="ECO:0000256" key="4">
    <source>
        <dbReference type="ARBA" id="ARBA00023163"/>
    </source>
</evidence>
<dbReference type="GO" id="GO:0006351">
    <property type="term" value="P:DNA-templated transcription"/>
    <property type="evidence" value="ECO:0007669"/>
    <property type="project" value="TreeGrafter"/>
</dbReference>
<dbReference type="SUPFAM" id="SSF53850">
    <property type="entry name" value="Periplasmic binding protein-like II"/>
    <property type="match status" value="1"/>
</dbReference>
<dbReference type="SUPFAM" id="SSF46785">
    <property type="entry name" value="Winged helix' DNA-binding domain"/>
    <property type="match status" value="1"/>
</dbReference>
<evidence type="ECO:0000256" key="3">
    <source>
        <dbReference type="ARBA" id="ARBA00023125"/>
    </source>
</evidence>
<protein>
    <submittedName>
        <fullName evidence="6">LysR family transcriptional regulator</fullName>
    </submittedName>
</protein>
<proteinExistence type="inferred from homology"/>
<dbReference type="InterPro" id="IPR036388">
    <property type="entry name" value="WH-like_DNA-bd_sf"/>
</dbReference>
<dbReference type="InterPro" id="IPR005119">
    <property type="entry name" value="LysR_subst-bd"/>
</dbReference>
<dbReference type="PANTHER" id="PTHR30537:SF5">
    <property type="entry name" value="HTH-TYPE TRANSCRIPTIONAL ACTIVATOR TTDR-RELATED"/>
    <property type="match status" value="1"/>
</dbReference>
<keyword evidence="2" id="KW-0805">Transcription regulation</keyword>
<dbReference type="GO" id="GO:0043565">
    <property type="term" value="F:sequence-specific DNA binding"/>
    <property type="evidence" value="ECO:0007669"/>
    <property type="project" value="TreeGrafter"/>
</dbReference>
<keyword evidence="4" id="KW-0804">Transcription</keyword>
<dbReference type="OrthoDB" id="9786526at2"/>
<sequence>MDRLHAMKTFVTVVESGGFTAAARKLDVSLSVVSRVITELEAHLGVRLLTRTTRVVRPTETGAAYLENCKRILGDIEEAELAAAGTHAAPRGSLVVTAPVLFGARHVTPIVVEYLQRYPEVDVNCLLLDRNVSFIDEGVDVGVRIGELPSSSLQAIPVGRVRRVVCAAPSYLAQHGVPRSPDDLLAHTLIQTTGVSALAEWRFMVQGEQKPLRFTPRLATTTNDSAIAAAVAGFGMARVLSYQVAGELWDGKLRVVLAEYEPPPMPIQVIHREGRHAMQKVRAFLDLAIDRLRADKSLN</sequence>
<evidence type="ECO:0000256" key="2">
    <source>
        <dbReference type="ARBA" id="ARBA00023015"/>
    </source>
</evidence>
<comment type="caution">
    <text evidence="6">The sequence shown here is derived from an EMBL/GenBank/DDBJ whole genome shotgun (WGS) entry which is preliminary data.</text>
</comment>
<dbReference type="AlphaFoldDB" id="A0A261R2E8"/>
<accession>A0A261R2E8</accession>
<keyword evidence="3" id="KW-0238">DNA-binding</keyword>
<dbReference type="RefSeq" id="WP_094847509.1">
    <property type="nucleotide sequence ID" value="NZ_NEVJ01000003.1"/>
</dbReference>
<gene>
    <name evidence="6" type="ORF">CAL26_14125</name>
</gene>
<dbReference type="InterPro" id="IPR036390">
    <property type="entry name" value="WH_DNA-bd_sf"/>
</dbReference>
<feature type="domain" description="HTH lysR-type" evidence="5">
    <location>
        <begin position="1"/>
        <end position="59"/>
    </location>
</feature>
<dbReference type="PROSITE" id="PS50931">
    <property type="entry name" value="HTH_LYSR"/>
    <property type="match status" value="1"/>
</dbReference>
<dbReference type="FunFam" id="1.10.10.10:FF:000001">
    <property type="entry name" value="LysR family transcriptional regulator"/>
    <property type="match status" value="1"/>
</dbReference>
<name>A0A261R2E8_9BORD</name>
<reference evidence="6" key="1">
    <citation type="submission" date="2017-05" db="EMBL/GenBank/DDBJ databases">
        <title>Complete and WGS of Bordetella genogroups.</title>
        <authorList>
            <person name="Spilker T."/>
            <person name="Lipuma J."/>
        </authorList>
    </citation>
    <scope>NUCLEOTIDE SEQUENCE</scope>
    <source>
        <strain evidence="6">AU21707</strain>
    </source>
</reference>
<keyword evidence="7" id="KW-1185">Reference proteome</keyword>
<dbReference type="CDD" id="cd08471">
    <property type="entry name" value="PBP2_CrgA_like_2"/>
    <property type="match status" value="1"/>
</dbReference>